<feature type="region of interest" description="Disordered" evidence="1">
    <location>
        <begin position="173"/>
        <end position="198"/>
    </location>
</feature>
<keyword evidence="3" id="KW-1185">Reference proteome</keyword>
<dbReference type="InParanoid" id="B9TQ08"/>
<reference evidence="3" key="1">
    <citation type="journal article" date="2010" name="Nat. Biotechnol.">
        <title>Draft genome sequence of the oilseed species Ricinus communis.</title>
        <authorList>
            <person name="Chan A.P."/>
            <person name="Crabtree J."/>
            <person name="Zhao Q."/>
            <person name="Lorenzi H."/>
            <person name="Orvis J."/>
            <person name="Puiu D."/>
            <person name="Melake-Berhan A."/>
            <person name="Jones K.M."/>
            <person name="Redman J."/>
            <person name="Chen G."/>
            <person name="Cahoon E.B."/>
            <person name="Gedil M."/>
            <person name="Stanke M."/>
            <person name="Haas B.J."/>
            <person name="Wortman J.R."/>
            <person name="Fraser-Liggett C.M."/>
            <person name="Ravel J."/>
            <person name="Rabinowicz P.D."/>
        </authorList>
    </citation>
    <scope>NUCLEOTIDE SEQUENCE [LARGE SCALE GENOMIC DNA]</scope>
    <source>
        <strain evidence="3">cv. Hale</strain>
    </source>
</reference>
<dbReference type="Proteomes" id="UP000008311">
    <property type="component" value="Unassembled WGS sequence"/>
</dbReference>
<proteinExistence type="predicted"/>
<accession>B9TQ08</accession>
<feature type="compositionally biased region" description="Basic and acidic residues" evidence="1">
    <location>
        <begin position="181"/>
        <end position="198"/>
    </location>
</feature>
<evidence type="ECO:0000313" key="3">
    <source>
        <dbReference type="Proteomes" id="UP000008311"/>
    </source>
</evidence>
<gene>
    <name evidence="2" type="ORF">RCOM_2002360</name>
</gene>
<protein>
    <submittedName>
        <fullName evidence="2">Uncharacterized protein</fullName>
    </submittedName>
</protein>
<dbReference type="EMBL" id="EQ997645">
    <property type="protein sequence ID" value="EEF22056.1"/>
    <property type="molecule type" value="Genomic_DNA"/>
</dbReference>
<sequence length="198" mass="21467">MAYGRLYGCDRLTLLYPHHAALGPSAGVLGAHRVTESEHRLEMATIDVAASHDLTRSLRALSAGADLPALTSLVVGLPLGGDDAERRKLRKHRRAVNPVGPDDLEFHRSDRHRLTAGSTHLQAGKPRVNATAGLLGNAEKCAIITRFSPGSAGAIIFRPFSRLHAFLRLRQGTDAQTGTSRQERGVDRHRTGSNRPDH</sequence>
<name>B9TQ08_RICCO</name>
<evidence type="ECO:0000256" key="1">
    <source>
        <dbReference type="SAM" id="MobiDB-lite"/>
    </source>
</evidence>
<dbReference type="AlphaFoldDB" id="B9TQ08"/>
<organism evidence="2 3">
    <name type="scientific">Ricinus communis</name>
    <name type="common">Castor bean</name>
    <dbReference type="NCBI Taxonomy" id="3988"/>
    <lineage>
        <taxon>Eukaryota</taxon>
        <taxon>Viridiplantae</taxon>
        <taxon>Streptophyta</taxon>
        <taxon>Embryophyta</taxon>
        <taxon>Tracheophyta</taxon>
        <taxon>Spermatophyta</taxon>
        <taxon>Magnoliopsida</taxon>
        <taxon>eudicotyledons</taxon>
        <taxon>Gunneridae</taxon>
        <taxon>Pentapetalae</taxon>
        <taxon>rosids</taxon>
        <taxon>fabids</taxon>
        <taxon>Malpighiales</taxon>
        <taxon>Euphorbiaceae</taxon>
        <taxon>Acalyphoideae</taxon>
        <taxon>Acalypheae</taxon>
        <taxon>Ricinus</taxon>
    </lineage>
</organism>
<evidence type="ECO:0000313" key="2">
    <source>
        <dbReference type="EMBL" id="EEF22056.1"/>
    </source>
</evidence>